<evidence type="ECO:0000313" key="2">
    <source>
        <dbReference type="Proteomes" id="UP000004510"/>
    </source>
</evidence>
<evidence type="ECO:0000313" key="1">
    <source>
        <dbReference type="EMBL" id="EFF73720.1"/>
    </source>
</evidence>
<dbReference type="AlphaFoldDB" id="D4XHF9"/>
<accession>D4XHF9</accession>
<sequence>MATSNKLATSTRATIVEADRINSSVAIGGRTAGIVAALARLAEVTPPQSSLWLKGDTAMPLRRGILVEINSESRVSLEGLIQEGLISERDALIVRYIQNPAEFAGAERRAALLDALRARP</sequence>
<dbReference type="HOGENOM" id="CLU_2044564_0_0_4"/>
<proteinExistence type="predicted"/>
<dbReference type="Proteomes" id="UP000004510">
    <property type="component" value="Unassembled WGS sequence"/>
</dbReference>
<gene>
    <name evidence="1" type="ORF">HMPREF0004_4906</name>
</gene>
<organism evidence="1 2">
    <name type="scientific">Achromobacter piechaudii ATCC 43553</name>
    <dbReference type="NCBI Taxonomy" id="742159"/>
    <lineage>
        <taxon>Bacteria</taxon>
        <taxon>Pseudomonadati</taxon>
        <taxon>Pseudomonadota</taxon>
        <taxon>Betaproteobacteria</taxon>
        <taxon>Burkholderiales</taxon>
        <taxon>Alcaligenaceae</taxon>
        <taxon>Achromobacter</taxon>
    </lineage>
</organism>
<dbReference type="EMBL" id="ADMS01000115">
    <property type="protein sequence ID" value="EFF73720.1"/>
    <property type="molecule type" value="Genomic_DNA"/>
</dbReference>
<comment type="caution">
    <text evidence="1">The sequence shown here is derived from an EMBL/GenBank/DDBJ whole genome shotgun (WGS) entry which is preliminary data.</text>
</comment>
<name>D4XHF9_9BURK</name>
<reference evidence="2" key="1">
    <citation type="submission" date="2010-03" db="EMBL/GenBank/DDBJ databases">
        <title>Complete sequence of Mobiluncus curtisii ATCC 43063.</title>
        <authorList>
            <person name="Muzny D."/>
            <person name="Qin X."/>
            <person name="Deng J."/>
            <person name="Jiang H."/>
            <person name="Liu Y."/>
            <person name="Qu J."/>
            <person name="Song X.-Z."/>
            <person name="Zhang L."/>
            <person name="Thornton R."/>
            <person name="Coyle M."/>
            <person name="Francisco L."/>
            <person name="Jackson L."/>
            <person name="Javaid M."/>
            <person name="Korchina V."/>
            <person name="Kovar C."/>
            <person name="Mata R."/>
            <person name="Mathew T."/>
            <person name="Ngo R."/>
            <person name="Nguyen L."/>
            <person name="Nguyen N."/>
            <person name="Okwuonu G."/>
            <person name="Ongeri F."/>
            <person name="Pham C."/>
            <person name="Simmons D."/>
            <person name="Wilczek-Boney K."/>
            <person name="Hale W."/>
            <person name="Jakkamsetti A."/>
            <person name="Pham P."/>
            <person name="Ruth R."/>
            <person name="San Lucas F."/>
            <person name="Warren J."/>
            <person name="Zhang J."/>
            <person name="Zhao Z."/>
            <person name="Zhou C."/>
            <person name="Zhu D."/>
            <person name="Lee S."/>
            <person name="Bess C."/>
            <person name="Blankenburg K."/>
            <person name="Forbes L."/>
            <person name="Fu Q."/>
            <person name="Gubbala S."/>
            <person name="Hirani K."/>
            <person name="Jayaseelan J.C."/>
            <person name="Lara F."/>
            <person name="Munidasa M."/>
            <person name="Palculict T."/>
            <person name="Patil S."/>
            <person name="Pu L.-L."/>
            <person name="Saada N."/>
            <person name="Tang L."/>
            <person name="Weissenberger G."/>
            <person name="Zhu Y."/>
            <person name="Hemphill L."/>
            <person name="Shang Y."/>
            <person name="Youmans B."/>
            <person name="Ayvaz T."/>
            <person name="Ross M."/>
            <person name="Santibanez J."/>
            <person name="Aqrawi P."/>
            <person name="Gross S."/>
            <person name="Joshi V."/>
            <person name="Fowler G."/>
            <person name="Nazareth L."/>
            <person name="Reid J."/>
            <person name="Worley K."/>
            <person name="Petrosino J."/>
            <person name="Highlander S."/>
            <person name="Gibbs R."/>
            <person name="Gibbs R."/>
        </authorList>
    </citation>
    <scope>NUCLEOTIDE SEQUENCE [LARGE SCALE GENOMIC DNA]</scope>
    <source>
        <strain evidence="2">ATCC 43553</strain>
    </source>
</reference>
<protein>
    <submittedName>
        <fullName evidence="1">Uncharacterized protein</fullName>
    </submittedName>
</protein>